<dbReference type="Pfam" id="PF01764">
    <property type="entry name" value="Lipase_3"/>
    <property type="match status" value="1"/>
</dbReference>
<dbReference type="OrthoDB" id="424277at2759"/>
<keyword evidence="1" id="KW-0732">Signal</keyword>
<feature type="chain" id="PRO_5004202153" evidence="1">
    <location>
        <begin position="18"/>
        <end position="289"/>
    </location>
</feature>
<proteinExistence type="predicted"/>
<evidence type="ECO:0000313" key="3">
    <source>
        <dbReference type="EMBL" id="EAS05198.1"/>
    </source>
</evidence>
<evidence type="ECO:0000313" key="4">
    <source>
        <dbReference type="Proteomes" id="UP000009168"/>
    </source>
</evidence>
<protein>
    <submittedName>
        <fullName evidence="3">Lipase family protein</fullName>
    </submittedName>
</protein>
<dbReference type="AlphaFoldDB" id="Q24BP5"/>
<organism evidence="3 4">
    <name type="scientific">Tetrahymena thermophila (strain SB210)</name>
    <dbReference type="NCBI Taxonomy" id="312017"/>
    <lineage>
        <taxon>Eukaryota</taxon>
        <taxon>Sar</taxon>
        <taxon>Alveolata</taxon>
        <taxon>Ciliophora</taxon>
        <taxon>Intramacronucleata</taxon>
        <taxon>Oligohymenophorea</taxon>
        <taxon>Hymenostomatida</taxon>
        <taxon>Tetrahymenina</taxon>
        <taxon>Tetrahymenidae</taxon>
        <taxon>Tetrahymena</taxon>
    </lineage>
</organism>
<dbReference type="KEGG" id="tet:TTHERM_01092360"/>
<dbReference type="CDD" id="cd00519">
    <property type="entry name" value="Lipase_3"/>
    <property type="match status" value="1"/>
</dbReference>
<feature type="domain" description="Fungal lipase-type" evidence="2">
    <location>
        <begin position="87"/>
        <end position="224"/>
    </location>
</feature>
<dbReference type="ESTHER" id="tetts-q24bp5">
    <property type="family name" value="Lipase_3"/>
</dbReference>
<dbReference type="EMBL" id="GG662390">
    <property type="protein sequence ID" value="EAS05198.1"/>
    <property type="molecule type" value="Genomic_DNA"/>
</dbReference>
<dbReference type="Gene3D" id="3.40.50.1820">
    <property type="entry name" value="alpha/beta hydrolase"/>
    <property type="match status" value="1"/>
</dbReference>
<dbReference type="OMA" id="NDHHEYL"/>
<dbReference type="PANTHER" id="PTHR45856:SF25">
    <property type="entry name" value="FUNGAL LIPASE-LIKE DOMAIN-CONTAINING PROTEIN"/>
    <property type="match status" value="1"/>
</dbReference>
<dbReference type="GeneID" id="7834692"/>
<evidence type="ECO:0000259" key="2">
    <source>
        <dbReference type="Pfam" id="PF01764"/>
    </source>
</evidence>
<gene>
    <name evidence="3" type="ORF">TTHERM_01092360</name>
</gene>
<dbReference type="InParanoid" id="Q24BP5"/>
<dbReference type="RefSeq" id="XP_001025443.1">
    <property type="nucleotide sequence ID" value="XM_001025443.1"/>
</dbReference>
<dbReference type="HOGENOM" id="CLU_032957_5_0_1"/>
<reference evidence="4" key="1">
    <citation type="journal article" date="2006" name="PLoS Biol.">
        <title>Macronuclear genome sequence of the ciliate Tetrahymena thermophila, a model eukaryote.</title>
        <authorList>
            <person name="Eisen J.A."/>
            <person name="Coyne R.S."/>
            <person name="Wu M."/>
            <person name="Wu D."/>
            <person name="Thiagarajan M."/>
            <person name="Wortman J.R."/>
            <person name="Badger J.H."/>
            <person name="Ren Q."/>
            <person name="Amedeo P."/>
            <person name="Jones K.M."/>
            <person name="Tallon L.J."/>
            <person name="Delcher A.L."/>
            <person name="Salzberg S.L."/>
            <person name="Silva J.C."/>
            <person name="Haas B.J."/>
            <person name="Majoros W.H."/>
            <person name="Farzad M."/>
            <person name="Carlton J.M."/>
            <person name="Smith R.K. Jr."/>
            <person name="Garg J."/>
            <person name="Pearlman R.E."/>
            <person name="Karrer K.M."/>
            <person name="Sun L."/>
            <person name="Manning G."/>
            <person name="Elde N.C."/>
            <person name="Turkewitz A.P."/>
            <person name="Asai D.J."/>
            <person name="Wilkes D.E."/>
            <person name="Wang Y."/>
            <person name="Cai H."/>
            <person name="Collins K."/>
            <person name="Stewart B.A."/>
            <person name="Lee S.R."/>
            <person name="Wilamowska K."/>
            <person name="Weinberg Z."/>
            <person name="Ruzzo W.L."/>
            <person name="Wloga D."/>
            <person name="Gaertig J."/>
            <person name="Frankel J."/>
            <person name="Tsao C.-C."/>
            <person name="Gorovsky M.A."/>
            <person name="Keeling P.J."/>
            <person name="Waller R.F."/>
            <person name="Patron N.J."/>
            <person name="Cherry J.M."/>
            <person name="Stover N.A."/>
            <person name="Krieger C.J."/>
            <person name="del Toro C."/>
            <person name="Ryder H.F."/>
            <person name="Williamson S.C."/>
            <person name="Barbeau R.A."/>
            <person name="Hamilton E.P."/>
            <person name="Orias E."/>
        </authorList>
    </citation>
    <scope>NUCLEOTIDE SEQUENCE [LARGE SCALE GENOMIC DNA]</scope>
    <source>
        <strain evidence="4">SB210</strain>
    </source>
</reference>
<dbReference type="SUPFAM" id="SSF53474">
    <property type="entry name" value="alpha/beta-Hydrolases"/>
    <property type="match status" value="1"/>
</dbReference>
<keyword evidence="4" id="KW-1185">Reference proteome</keyword>
<dbReference type="Proteomes" id="UP000009168">
    <property type="component" value="Unassembled WGS sequence"/>
</dbReference>
<name>Q24BP5_TETTS</name>
<dbReference type="PANTHER" id="PTHR45856">
    <property type="entry name" value="ALPHA/BETA-HYDROLASES SUPERFAMILY PROTEIN"/>
    <property type="match status" value="1"/>
</dbReference>
<dbReference type="PROSITE" id="PS51257">
    <property type="entry name" value="PROKAR_LIPOPROTEIN"/>
    <property type="match status" value="1"/>
</dbReference>
<sequence>MSIKATLLLAFVAIAACQSFNYSEDLSQDLANFSLISYCGEAKIRQWSCGPSCQQFPEGLSDMQLISNSAKNAFGYLGFSKQHGAIIVAFRGTIPWSLTNWVTDIDTQKTSYPLCENCQVHQGFYKQFDLLKGQLKDAFLTLRQKYSSAKLFVTGHSLGAAISTLSIPLIYELNGNKPIDAFYNFGSPRVGCSKFANWFNTQNFALEHARITNGADPVPHLPPSVFPFKFEHHSHEVFYNSFLLFGFKQNQCDAGESTFCANSVTVAANPVDHGTYFKWDWLKTIVTCQ</sequence>
<dbReference type="InterPro" id="IPR029058">
    <property type="entry name" value="AB_hydrolase_fold"/>
</dbReference>
<accession>Q24BP5</accession>
<feature type="signal peptide" evidence="1">
    <location>
        <begin position="1"/>
        <end position="17"/>
    </location>
</feature>
<dbReference type="InterPro" id="IPR051218">
    <property type="entry name" value="Sec_MonoDiacylglyc_Lipase"/>
</dbReference>
<dbReference type="eggNOG" id="KOG4569">
    <property type="taxonomic scope" value="Eukaryota"/>
</dbReference>
<dbReference type="GO" id="GO:0006629">
    <property type="term" value="P:lipid metabolic process"/>
    <property type="evidence" value="ECO:0007669"/>
    <property type="project" value="InterPro"/>
</dbReference>
<evidence type="ECO:0000256" key="1">
    <source>
        <dbReference type="SAM" id="SignalP"/>
    </source>
</evidence>
<dbReference type="InterPro" id="IPR002921">
    <property type="entry name" value="Fungal_lipase-type"/>
</dbReference>